<accession>A0RUH2</accession>
<dbReference type="EnsemblBacteria" id="ABK76989">
    <property type="protein sequence ID" value="ABK76989"/>
    <property type="gene ID" value="CENSYa_0353"/>
</dbReference>
<keyword evidence="1 6" id="KW-0963">Cytoplasm</keyword>
<evidence type="ECO:0000256" key="3">
    <source>
        <dbReference type="ARBA" id="ARBA00022741"/>
    </source>
</evidence>
<keyword evidence="4 6" id="KW-0658">Purine biosynthesis</keyword>
<evidence type="ECO:0000256" key="6">
    <source>
        <dbReference type="HAMAP-Rule" id="MF_01926"/>
    </source>
</evidence>
<dbReference type="GO" id="GO:0005524">
    <property type="term" value="F:ATP binding"/>
    <property type="evidence" value="ECO:0007669"/>
    <property type="project" value="UniProtKB-UniRule"/>
</dbReference>
<proteinExistence type="inferred from homology"/>
<dbReference type="PANTHER" id="PTHR34696">
    <property type="entry name" value="PHOSPHORIBOSYLFORMYLGLYCINAMIDINE SYNTHASE SUBUNIT PURS"/>
    <property type="match status" value="1"/>
</dbReference>
<dbReference type="HOGENOM" id="CLU_164833_2_0_2"/>
<keyword evidence="8" id="KW-1185">Reference proteome</keyword>
<evidence type="ECO:0000313" key="8">
    <source>
        <dbReference type="Proteomes" id="UP000000758"/>
    </source>
</evidence>
<dbReference type="GO" id="GO:0006189">
    <property type="term" value="P:'de novo' IMP biosynthetic process"/>
    <property type="evidence" value="ECO:0007669"/>
    <property type="project" value="UniProtKB-UniRule"/>
</dbReference>
<gene>
    <name evidence="6" type="primary">purS</name>
    <name evidence="7" type="ordered locus">CENSYa_0353</name>
</gene>
<evidence type="ECO:0000313" key="7">
    <source>
        <dbReference type="EMBL" id="ABK76989.1"/>
    </source>
</evidence>
<dbReference type="STRING" id="414004.CENSYa_0353"/>
<name>A0RUH2_CENSY</name>
<dbReference type="EMBL" id="DP000238">
    <property type="protein sequence ID" value="ABK76989.1"/>
    <property type="molecule type" value="Genomic_DNA"/>
</dbReference>
<comment type="subunit">
    <text evidence="6">Part of the FGAM synthase complex composed of 1 PurL, 1 PurQ and 2 PurS subunits.</text>
</comment>
<evidence type="ECO:0000256" key="1">
    <source>
        <dbReference type="ARBA" id="ARBA00022490"/>
    </source>
</evidence>
<evidence type="ECO:0000256" key="2">
    <source>
        <dbReference type="ARBA" id="ARBA00022598"/>
    </source>
</evidence>
<dbReference type="PATRIC" id="fig|414004.10.peg.315"/>
<dbReference type="UniPathway" id="UPA00074">
    <property type="reaction ID" value="UER00128"/>
</dbReference>
<dbReference type="EC" id="6.3.5.3" evidence="6"/>
<evidence type="ECO:0000256" key="4">
    <source>
        <dbReference type="ARBA" id="ARBA00022755"/>
    </source>
</evidence>
<dbReference type="InterPro" id="IPR003850">
    <property type="entry name" value="PurS"/>
</dbReference>
<comment type="similarity">
    <text evidence="6">Belongs to the PurS family.</text>
</comment>
<keyword evidence="3 6" id="KW-0547">Nucleotide-binding</keyword>
<dbReference type="GO" id="GO:0005737">
    <property type="term" value="C:cytoplasm"/>
    <property type="evidence" value="ECO:0007669"/>
    <property type="project" value="UniProtKB-SubCell"/>
</dbReference>
<dbReference type="Gene3D" id="3.30.1280.10">
    <property type="entry name" value="Phosphoribosylformylglycinamidine synthase subunit PurS"/>
    <property type="match status" value="1"/>
</dbReference>
<dbReference type="NCBIfam" id="TIGR00302">
    <property type="entry name" value="phosphoribosylformylglycinamidine synthase subunit PurS"/>
    <property type="match status" value="1"/>
</dbReference>
<reference evidence="7 8" key="1">
    <citation type="journal article" date="2006" name="Proc. Natl. Acad. Sci. U.S.A.">
        <title>Genomic analysis of the uncultivated marine crenarchaeote Cenarchaeum symbiosum.</title>
        <authorList>
            <person name="Hallam S.J."/>
            <person name="Konstantinidis K.T."/>
            <person name="Putnam N."/>
            <person name="Schleper C."/>
            <person name="Watanabe Y."/>
            <person name="Sugahara J."/>
            <person name="Preston C."/>
            <person name="de la Torre J."/>
            <person name="Richardson P.M."/>
            <person name="DeLong E.F."/>
        </authorList>
    </citation>
    <scope>NUCLEOTIDE SEQUENCE [LARGE SCALE GENOMIC DNA]</scope>
    <source>
        <strain evidence="8">A</strain>
    </source>
</reference>
<organism evidence="7 8">
    <name type="scientific">Cenarchaeum symbiosum (strain A)</name>
    <dbReference type="NCBI Taxonomy" id="414004"/>
    <lineage>
        <taxon>Archaea</taxon>
        <taxon>Nitrososphaerota</taxon>
        <taxon>Candidatus Cenarchaeales</taxon>
        <taxon>Candidatus Cenarchaeaceae</taxon>
        <taxon>Candidatus Cenarchaeum</taxon>
    </lineage>
</organism>
<keyword evidence="2 6" id="KW-0436">Ligase</keyword>
<comment type="function">
    <text evidence="6">Part of the phosphoribosylformylglycinamidine synthase complex involved in the purines biosynthetic pathway. Catalyzes the ATP-dependent conversion of formylglycinamide ribonucleotide (FGAR) and glutamine to yield formylglycinamidine ribonucleotide (FGAM) and glutamate. The FGAM synthase complex is composed of three subunits. PurQ produces an ammonia molecule by converting glutamine to glutamate. PurL transfers the ammonia molecule to FGAR to form FGAM in an ATP-dependent manner. PurS interacts with PurQ and PurL and is thought to assist in the transfer of the ammonia molecule from PurQ to PurL.</text>
</comment>
<dbReference type="HAMAP" id="MF_01926">
    <property type="entry name" value="PurS"/>
    <property type="match status" value="1"/>
</dbReference>
<dbReference type="Proteomes" id="UP000000758">
    <property type="component" value="Chromosome"/>
</dbReference>
<dbReference type="GO" id="GO:0004642">
    <property type="term" value="F:phosphoribosylformylglycinamidine synthase activity"/>
    <property type="evidence" value="ECO:0007669"/>
    <property type="project" value="UniProtKB-UniRule"/>
</dbReference>
<sequence>MPEFEILVTIGNKPGISDPEGDTILKDLVLRGGYKTVSRIRTAKTLKFTITEETKEEAIEAVKKACDGLRIYNPLVSAATIRVSGA</sequence>
<protein>
    <recommendedName>
        <fullName evidence="6">Phosphoribosylformylglycinamidine synthase subunit PurS</fullName>
        <shortName evidence="6">FGAM synthase</shortName>
        <ecNumber evidence="6">6.3.5.3</ecNumber>
    </recommendedName>
    <alternativeName>
        <fullName evidence="6">Formylglycinamide ribonucleotide amidotransferase subunit III</fullName>
        <shortName evidence="6">FGAR amidotransferase III</shortName>
        <shortName evidence="6">FGAR-AT III</shortName>
    </alternativeName>
    <alternativeName>
        <fullName evidence="6">Phosphoribosylformylglycinamidine synthase subunit III</fullName>
    </alternativeName>
</protein>
<dbReference type="PANTHER" id="PTHR34696:SF1">
    <property type="entry name" value="PHOSPHORIBOSYLFORMYLGLYCINAMIDINE SYNTHASE SUBUNIT PURS"/>
    <property type="match status" value="1"/>
</dbReference>
<dbReference type="Pfam" id="PF02700">
    <property type="entry name" value="PurS"/>
    <property type="match status" value="1"/>
</dbReference>
<evidence type="ECO:0000256" key="5">
    <source>
        <dbReference type="ARBA" id="ARBA00022840"/>
    </source>
</evidence>
<comment type="subcellular location">
    <subcellularLocation>
        <location evidence="6">Cytoplasm</location>
    </subcellularLocation>
</comment>
<dbReference type="SUPFAM" id="SSF82697">
    <property type="entry name" value="PurS-like"/>
    <property type="match status" value="1"/>
</dbReference>
<keyword evidence="5 6" id="KW-0067">ATP-binding</keyword>
<dbReference type="AlphaFoldDB" id="A0RUH2"/>
<dbReference type="KEGG" id="csy:CENSYa_0353"/>
<comment type="pathway">
    <text evidence="6">Purine metabolism; IMP biosynthesis via de novo pathway; 5-amino-1-(5-phospho-D-ribosyl)imidazole from N(2)-formyl-N(1)-(5-phospho-D-ribosyl)glycinamide: step 1/2.</text>
</comment>
<dbReference type="InterPro" id="IPR036604">
    <property type="entry name" value="PurS-like_sf"/>
</dbReference>
<comment type="catalytic activity">
    <reaction evidence="6">
        <text>N(2)-formyl-N(1)-(5-phospho-beta-D-ribosyl)glycinamide + L-glutamine + ATP + H2O = 2-formamido-N(1)-(5-O-phospho-beta-D-ribosyl)acetamidine + L-glutamate + ADP + phosphate + H(+)</text>
        <dbReference type="Rhea" id="RHEA:17129"/>
        <dbReference type="ChEBI" id="CHEBI:15377"/>
        <dbReference type="ChEBI" id="CHEBI:15378"/>
        <dbReference type="ChEBI" id="CHEBI:29985"/>
        <dbReference type="ChEBI" id="CHEBI:30616"/>
        <dbReference type="ChEBI" id="CHEBI:43474"/>
        <dbReference type="ChEBI" id="CHEBI:58359"/>
        <dbReference type="ChEBI" id="CHEBI:147286"/>
        <dbReference type="ChEBI" id="CHEBI:147287"/>
        <dbReference type="ChEBI" id="CHEBI:456216"/>
        <dbReference type="EC" id="6.3.5.3"/>
    </reaction>
</comment>